<organism evidence="1 2">
    <name type="scientific">candidate division WWE3 bacterium RIFOXYC1_FULL_39_7</name>
    <dbReference type="NCBI Taxonomy" id="1802643"/>
    <lineage>
        <taxon>Bacteria</taxon>
        <taxon>Katanobacteria</taxon>
    </lineage>
</organism>
<evidence type="ECO:0000313" key="2">
    <source>
        <dbReference type="Proteomes" id="UP000179113"/>
    </source>
</evidence>
<reference evidence="1 2" key="1">
    <citation type="journal article" date="2016" name="Nat. Commun.">
        <title>Thousands of microbial genomes shed light on interconnected biogeochemical processes in an aquifer system.</title>
        <authorList>
            <person name="Anantharaman K."/>
            <person name="Brown C.T."/>
            <person name="Hug L.A."/>
            <person name="Sharon I."/>
            <person name="Castelle C.J."/>
            <person name="Probst A.J."/>
            <person name="Thomas B.C."/>
            <person name="Singh A."/>
            <person name="Wilkins M.J."/>
            <person name="Karaoz U."/>
            <person name="Brodie E.L."/>
            <person name="Williams K.H."/>
            <person name="Hubbard S.S."/>
            <person name="Banfield J.F."/>
        </authorList>
    </citation>
    <scope>NUCLEOTIDE SEQUENCE [LARGE SCALE GENOMIC DNA]</scope>
</reference>
<gene>
    <name evidence="1" type="ORF">A2415_00795</name>
</gene>
<accession>A0A1F4WL90</accession>
<dbReference type="AlphaFoldDB" id="A0A1F4WL90"/>
<name>A0A1F4WL90_UNCKA</name>
<dbReference type="Proteomes" id="UP000179113">
    <property type="component" value="Unassembled WGS sequence"/>
</dbReference>
<protein>
    <submittedName>
        <fullName evidence="1">Uncharacterized protein</fullName>
    </submittedName>
</protein>
<evidence type="ECO:0000313" key="1">
    <source>
        <dbReference type="EMBL" id="OGC70194.1"/>
    </source>
</evidence>
<dbReference type="Gene3D" id="3.90.1640.10">
    <property type="entry name" value="inorganic pyrophosphatase (n-terminal core)"/>
    <property type="match status" value="2"/>
</dbReference>
<dbReference type="InterPro" id="IPR038763">
    <property type="entry name" value="DHH_sf"/>
</dbReference>
<dbReference type="EMBL" id="MEWA01000009">
    <property type="protein sequence ID" value="OGC70194.1"/>
    <property type="molecule type" value="Genomic_DNA"/>
</dbReference>
<comment type="caution">
    <text evidence="1">The sequence shown here is derived from an EMBL/GenBank/DDBJ whole genome shotgun (WGS) entry which is preliminary data.</text>
</comment>
<sequence>MEKKEKNNLIIELLGNAKSIAILPNKVGGADAYCAGVGLYQMLKAKDKNVSLIYPGKIPDKCENLLKKEEIVSDVTGRELHVSIDYSNTPAAKVQYSTEHGVLYLKVGPVNKYFEVSRVHTELKGMEHEVFITVGAQVLEDFGQTYRELENELHSAKIINLDNTDRNFRFGHFNLVEPFADSLSLLVLTSSVEWGLNVTKEAAETLLVGISHRNPIVG</sequence>
<proteinExistence type="predicted"/>
<dbReference type="SUPFAM" id="SSF64182">
    <property type="entry name" value="DHH phosphoesterases"/>
    <property type="match status" value="1"/>
</dbReference>